<evidence type="ECO:0000259" key="7">
    <source>
        <dbReference type="PROSITE" id="PS50802"/>
    </source>
</evidence>
<evidence type="ECO:0000256" key="5">
    <source>
        <dbReference type="ARBA" id="ARBA00022801"/>
    </source>
</evidence>
<evidence type="ECO:0000313" key="8">
    <source>
        <dbReference type="EMBL" id="WFD25401.1"/>
    </source>
</evidence>
<keyword evidence="6" id="KW-0788">Thiol protease</keyword>
<gene>
    <name evidence="8" type="ORF">MNAN1_000366c</name>
</gene>
<evidence type="ECO:0000256" key="3">
    <source>
        <dbReference type="ARBA" id="ARBA00022670"/>
    </source>
</evidence>
<evidence type="ECO:0000256" key="6">
    <source>
        <dbReference type="ARBA" id="ARBA00022807"/>
    </source>
</evidence>
<feature type="domain" description="OTU" evidence="7">
    <location>
        <begin position="78"/>
        <end position="291"/>
    </location>
</feature>
<dbReference type="Pfam" id="PF10275">
    <property type="entry name" value="Peptidase_C65"/>
    <property type="match status" value="1"/>
</dbReference>
<evidence type="ECO:0000256" key="2">
    <source>
        <dbReference type="ARBA" id="ARBA00012759"/>
    </source>
</evidence>
<dbReference type="Proteomes" id="UP001213623">
    <property type="component" value="Chromosome 1"/>
</dbReference>
<dbReference type="PROSITE" id="PS50802">
    <property type="entry name" value="OTU"/>
    <property type="match status" value="1"/>
</dbReference>
<sequence length="292" mass="33200">MVFSSPTTMMADDLNTLSDTQIHELNQQAIEESANERSSVSVLLVKDVKPLYVLFDEYRNNIGFVRQIKWLITESEFGGIYQMKGDGNCFYRAFGFAYVKSLTSRNQASRFSTMQQFESTFSLLVNHDMDKDIIQDFFEPFHNLVRRAIGYGGTTLTLSLQDLFESFNDPETSNSIVMYLRLLASTFLKWTEMSMSNFCTQEIESFGKDADHLQITALCKVLNTSLDVVYLDGQQEAGLTGLTSVTDTYDEVINSIESRPCNVISFKDDVSTHYIGSFLYRPGHYDLLTVKS</sequence>
<dbReference type="EC" id="3.4.19.12" evidence="2"/>
<dbReference type="CDD" id="cd22749">
    <property type="entry name" value="Otubain_C65"/>
    <property type="match status" value="1"/>
</dbReference>
<evidence type="ECO:0000313" key="9">
    <source>
        <dbReference type="Proteomes" id="UP001213623"/>
    </source>
</evidence>
<name>A0AAF0J0V5_9BASI</name>
<dbReference type="Gene3D" id="1.20.1300.20">
    <property type="entry name" value="Peptidase C65 Otubain, subdomain 2"/>
    <property type="match status" value="1"/>
</dbReference>
<keyword evidence="9" id="KW-1185">Reference proteome</keyword>
<dbReference type="GO" id="GO:0071108">
    <property type="term" value="P:protein K48-linked deubiquitination"/>
    <property type="evidence" value="ECO:0007669"/>
    <property type="project" value="TreeGrafter"/>
</dbReference>
<proteinExistence type="predicted"/>
<dbReference type="EMBL" id="CP119892">
    <property type="protein sequence ID" value="WFD25401.1"/>
    <property type="molecule type" value="Genomic_DNA"/>
</dbReference>
<dbReference type="InterPro" id="IPR042468">
    <property type="entry name" value="Peptidase_C65_otubain_sub1"/>
</dbReference>
<dbReference type="GO" id="GO:0004843">
    <property type="term" value="F:cysteine-type deubiquitinase activity"/>
    <property type="evidence" value="ECO:0007669"/>
    <property type="project" value="UniProtKB-EC"/>
</dbReference>
<reference evidence="8" key="1">
    <citation type="submission" date="2023-03" db="EMBL/GenBank/DDBJ databases">
        <title>Mating type loci evolution in Malassezia.</title>
        <authorList>
            <person name="Coelho M.A."/>
        </authorList>
    </citation>
    <scope>NUCLEOTIDE SEQUENCE</scope>
    <source>
        <strain evidence="8">CBS 9557</strain>
    </source>
</reference>
<feature type="non-terminal residue" evidence="8">
    <location>
        <position position="292"/>
    </location>
</feature>
<dbReference type="PANTHER" id="PTHR12931:SF15">
    <property type="entry name" value="UBIQUITIN THIOESTERASE OTUBAIN-LIKE"/>
    <property type="match status" value="1"/>
</dbReference>
<dbReference type="GO" id="GO:0005634">
    <property type="term" value="C:nucleus"/>
    <property type="evidence" value="ECO:0007669"/>
    <property type="project" value="TreeGrafter"/>
</dbReference>
<evidence type="ECO:0000256" key="1">
    <source>
        <dbReference type="ARBA" id="ARBA00000707"/>
    </source>
</evidence>
<keyword evidence="5 8" id="KW-0378">Hydrolase</keyword>
<organism evidence="8 9">
    <name type="scientific">Malassezia nana</name>
    <dbReference type="NCBI Taxonomy" id="180528"/>
    <lineage>
        <taxon>Eukaryota</taxon>
        <taxon>Fungi</taxon>
        <taxon>Dikarya</taxon>
        <taxon>Basidiomycota</taxon>
        <taxon>Ustilaginomycotina</taxon>
        <taxon>Malasseziomycetes</taxon>
        <taxon>Malasseziales</taxon>
        <taxon>Malasseziaceae</taxon>
        <taxon>Malassezia</taxon>
    </lineage>
</organism>
<protein>
    <recommendedName>
        <fullName evidence="2">ubiquitinyl hydrolase 1</fullName>
        <ecNumber evidence="2">3.4.19.12</ecNumber>
    </recommendedName>
</protein>
<dbReference type="GO" id="GO:0043130">
    <property type="term" value="F:ubiquitin binding"/>
    <property type="evidence" value="ECO:0007669"/>
    <property type="project" value="TreeGrafter"/>
</dbReference>
<dbReference type="PANTHER" id="PTHR12931">
    <property type="entry name" value="UBIQUITIN THIOLESTERASE PROTEIN OTUB"/>
    <property type="match status" value="1"/>
</dbReference>
<comment type="catalytic activity">
    <reaction evidence="1">
        <text>Thiol-dependent hydrolysis of ester, thioester, amide, peptide and isopeptide bonds formed by the C-terminal Gly of ubiquitin (a 76-residue protein attached to proteins as an intracellular targeting signal).</text>
        <dbReference type="EC" id="3.4.19.12"/>
    </reaction>
</comment>
<dbReference type="SUPFAM" id="SSF54001">
    <property type="entry name" value="Cysteine proteinases"/>
    <property type="match status" value="1"/>
</dbReference>
<keyword evidence="3" id="KW-0645">Protease</keyword>
<dbReference type="InterPro" id="IPR003323">
    <property type="entry name" value="OTU_dom"/>
</dbReference>
<dbReference type="InterPro" id="IPR042467">
    <property type="entry name" value="Peptidase_C65_otubain_sub2"/>
</dbReference>
<dbReference type="AlphaFoldDB" id="A0AAF0J0V5"/>
<dbReference type="Gene3D" id="3.30.200.60">
    <property type="entry name" value="Peptidase C65 Otubain, subdomain 1"/>
    <property type="match status" value="1"/>
</dbReference>
<dbReference type="InterPro" id="IPR019400">
    <property type="entry name" value="Peptidase_C65_otubain"/>
</dbReference>
<dbReference type="InterPro" id="IPR038765">
    <property type="entry name" value="Papain-like_cys_pep_sf"/>
</dbReference>
<evidence type="ECO:0000256" key="4">
    <source>
        <dbReference type="ARBA" id="ARBA00022786"/>
    </source>
</evidence>
<dbReference type="GO" id="GO:0006508">
    <property type="term" value="P:proteolysis"/>
    <property type="evidence" value="ECO:0007669"/>
    <property type="project" value="UniProtKB-KW"/>
</dbReference>
<keyword evidence="4" id="KW-0833">Ubl conjugation pathway</keyword>
<accession>A0AAF0J0V5</accession>